<keyword evidence="4" id="KW-1185">Reference proteome</keyword>
<sequence>MTMTDPIAVTNAKRVSDSREERRLWALHSLGLLDSPASESFDRITRLASQIFDLPIAAISLTDEDRQWFKSRVGLDRQEVPRDKAPCAAVIENNELLVLNDLLEHEKYASSFLAENGVRFYAGAPLVTRDGYGLGTMCVLGPEPRSVTNEECQALRDLASLVMAQIELEHAFGRIDPVTHLPSRIQFIEDLNDLARDAAGETRYATLIDLANPSELAQTSRVLGPAFIDGVIDKVTRQIRETIGTKIPLYVASHGQCIFLVEENDEKLRATEIERLRRSIQSVLNATNPPVLLNSSIGVVPFKLGEADPQDVIRMAQSAAEDARQGERKLSFYSPKLDEEERRRYRLLADIREAIRGEGHLYLAYQPRIDVETQRCVGAEALLRWTHPELGAISPGEFIPLLERTSLTRQLTAWVIETAVDQMATWKRHDLQLNVSVNISAENLSEGDFAARLIQTLQQKDIDPRTLELELTEGAILKKGVQALRQLKVVEQAGIAVAIDDFGTGYSNLSYLLDIPAKVVKLDRSLVQALQKEDRSRTLVRTLIATLRNLDYRVVAEGVETIEIFEALRRERCDEAQASCSRRHWPRNFLKNGSK</sequence>
<dbReference type="SUPFAM" id="SSF141868">
    <property type="entry name" value="EAL domain-like"/>
    <property type="match status" value="1"/>
</dbReference>
<dbReference type="Pfam" id="PF00563">
    <property type="entry name" value="EAL"/>
    <property type="match status" value="1"/>
</dbReference>
<keyword evidence="3" id="KW-0378">Hydrolase</keyword>
<dbReference type="GO" id="GO:0071111">
    <property type="term" value="F:cyclic-guanylate-specific phosphodiesterase activity"/>
    <property type="evidence" value="ECO:0007669"/>
    <property type="project" value="UniProtKB-EC"/>
</dbReference>
<comment type="caution">
    <text evidence="3">The sequence shown here is derived from an EMBL/GenBank/DDBJ whole genome shotgun (WGS) entry which is preliminary data.</text>
</comment>
<reference evidence="3 4" key="1">
    <citation type="submission" date="2016-07" db="EMBL/GenBank/DDBJ databases">
        <title>Draft genome sequence of Methyloligella halotolerans C2T (VKM B-2706T=CCUG 61687T=DSM 25045T), a halotolerant polyhydroxybutyrate accumulating methylotroph.</title>
        <authorList>
            <person name="Vasilenko O.V."/>
            <person name="Doronina N.V."/>
            <person name="Poroshina M.N."/>
            <person name="Tarlachkov S.V."/>
            <person name="Trotsenko Y.A."/>
        </authorList>
    </citation>
    <scope>NUCLEOTIDE SEQUENCE [LARGE SCALE GENOMIC DNA]</scope>
    <source>
        <strain evidence="3 4">VKM B-2706</strain>
    </source>
</reference>
<evidence type="ECO:0000313" key="4">
    <source>
        <dbReference type="Proteomes" id="UP000095087"/>
    </source>
</evidence>
<dbReference type="Gene3D" id="3.30.70.270">
    <property type="match status" value="1"/>
</dbReference>
<dbReference type="PANTHER" id="PTHR33121:SF19">
    <property type="entry name" value="CYCLIC DI-GMP PHOSPHODIESTERASE PA2567"/>
    <property type="match status" value="1"/>
</dbReference>
<dbReference type="InterPro" id="IPR029787">
    <property type="entry name" value="Nucleotide_cyclase"/>
</dbReference>
<dbReference type="SMART" id="SM00052">
    <property type="entry name" value="EAL"/>
    <property type="match status" value="1"/>
</dbReference>
<dbReference type="SMART" id="SM00267">
    <property type="entry name" value="GGDEF"/>
    <property type="match status" value="1"/>
</dbReference>
<dbReference type="InterPro" id="IPR043128">
    <property type="entry name" value="Rev_trsase/Diguanyl_cyclase"/>
</dbReference>
<dbReference type="EMBL" id="MASI01000005">
    <property type="protein sequence ID" value="ODA67014.1"/>
    <property type="molecule type" value="Genomic_DNA"/>
</dbReference>
<dbReference type="SMART" id="SM00065">
    <property type="entry name" value="GAF"/>
    <property type="match status" value="1"/>
</dbReference>
<evidence type="ECO:0000259" key="2">
    <source>
        <dbReference type="PROSITE" id="PS50887"/>
    </source>
</evidence>
<dbReference type="PROSITE" id="PS50887">
    <property type="entry name" value="GGDEF"/>
    <property type="match status" value="1"/>
</dbReference>
<dbReference type="STRING" id="1177755.A7A08_02311"/>
<dbReference type="Proteomes" id="UP000095087">
    <property type="component" value="Unassembled WGS sequence"/>
</dbReference>
<dbReference type="SUPFAM" id="SSF55073">
    <property type="entry name" value="Nucleotide cyclase"/>
    <property type="match status" value="1"/>
</dbReference>
<dbReference type="AlphaFoldDB" id="A0A1E2RXR5"/>
<feature type="domain" description="EAL" evidence="1">
    <location>
        <begin position="344"/>
        <end position="595"/>
    </location>
</feature>
<accession>A0A1E2RXR5</accession>
<dbReference type="Gene3D" id="3.20.20.450">
    <property type="entry name" value="EAL domain"/>
    <property type="match status" value="1"/>
</dbReference>
<dbReference type="InterPro" id="IPR000160">
    <property type="entry name" value="GGDEF_dom"/>
</dbReference>
<dbReference type="EC" id="3.1.4.52" evidence="3"/>
<dbReference type="Gene3D" id="3.30.450.40">
    <property type="match status" value="1"/>
</dbReference>
<evidence type="ECO:0000313" key="3">
    <source>
        <dbReference type="EMBL" id="ODA67014.1"/>
    </source>
</evidence>
<dbReference type="PROSITE" id="PS50883">
    <property type="entry name" value="EAL"/>
    <property type="match status" value="1"/>
</dbReference>
<dbReference type="Pfam" id="PF00990">
    <property type="entry name" value="GGDEF"/>
    <property type="match status" value="1"/>
</dbReference>
<dbReference type="InterPro" id="IPR050706">
    <property type="entry name" value="Cyclic-di-GMP_PDE-like"/>
</dbReference>
<dbReference type="InterPro" id="IPR035919">
    <property type="entry name" value="EAL_sf"/>
</dbReference>
<dbReference type="SUPFAM" id="SSF55781">
    <property type="entry name" value="GAF domain-like"/>
    <property type="match status" value="1"/>
</dbReference>
<dbReference type="InterPro" id="IPR001633">
    <property type="entry name" value="EAL_dom"/>
</dbReference>
<dbReference type="CDD" id="cd01948">
    <property type="entry name" value="EAL"/>
    <property type="match status" value="1"/>
</dbReference>
<dbReference type="InterPro" id="IPR003018">
    <property type="entry name" value="GAF"/>
</dbReference>
<dbReference type="PANTHER" id="PTHR33121">
    <property type="entry name" value="CYCLIC DI-GMP PHOSPHODIESTERASE PDEF"/>
    <property type="match status" value="1"/>
</dbReference>
<feature type="domain" description="GGDEF" evidence="2">
    <location>
        <begin position="201"/>
        <end position="335"/>
    </location>
</feature>
<dbReference type="InterPro" id="IPR029016">
    <property type="entry name" value="GAF-like_dom_sf"/>
</dbReference>
<name>A0A1E2RXR5_9HYPH</name>
<proteinExistence type="predicted"/>
<dbReference type="Pfam" id="PF01590">
    <property type="entry name" value="GAF"/>
    <property type="match status" value="1"/>
</dbReference>
<evidence type="ECO:0000259" key="1">
    <source>
        <dbReference type="PROSITE" id="PS50883"/>
    </source>
</evidence>
<protein>
    <submittedName>
        <fullName evidence="3">Oxygen sensor protein DosP</fullName>
        <ecNumber evidence="3">3.1.4.52</ecNumber>
    </submittedName>
</protein>
<gene>
    <name evidence="3" type="ORF">A7A08_02311</name>
</gene>
<organism evidence="3 4">
    <name type="scientific">Methyloligella halotolerans</name>
    <dbReference type="NCBI Taxonomy" id="1177755"/>
    <lineage>
        <taxon>Bacteria</taxon>
        <taxon>Pseudomonadati</taxon>
        <taxon>Pseudomonadota</taxon>
        <taxon>Alphaproteobacteria</taxon>
        <taxon>Hyphomicrobiales</taxon>
        <taxon>Hyphomicrobiaceae</taxon>
        <taxon>Methyloligella</taxon>
    </lineage>
</organism>